<feature type="compositionally biased region" description="Polar residues" evidence="1">
    <location>
        <begin position="152"/>
        <end position="170"/>
    </location>
</feature>
<feature type="region of interest" description="Disordered" evidence="1">
    <location>
        <begin position="233"/>
        <end position="288"/>
    </location>
</feature>
<evidence type="ECO:0000256" key="1">
    <source>
        <dbReference type="SAM" id="MobiDB-lite"/>
    </source>
</evidence>
<evidence type="ECO:0000313" key="2">
    <source>
        <dbReference type="EMBL" id="KAK4444640.1"/>
    </source>
</evidence>
<dbReference type="AlphaFoldDB" id="A0AAV9G8F8"/>
<name>A0AAV9G8F8_9PEZI</name>
<sequence>MRYPQAWLQTSPEVENSWHDGAGGKRTISVRSVFVFGIDNPPAERPSTCVKAVDSTPGGSHTLSVSFASRMTSFSAEFLVSLASTGEAFCKMEWGFPGCSSPNFTTRHIIVPEGLDDIYFSGGLDWAIQIFHFFHPSKSAGSDNEEDPPSPAESNSHQQAQQESGYTNHQDNTETEIETDWSSFDLERNPSTFPGLSGTPLALSSLHLDSCRPPSTTTGLFRPFGGVTPDAHDYSNSEYGYDNNDNTDPPMSPISLTTGTTRQSTPEWISDTPKDDSHTGQSTKDQEQIRLLSRRRQEAQMLYARNGDSSATLDVLNSAAKVNGAWFPSGFARF</sequence>
<comment type="caution">
    <text evidence="2">The sequence shown here is derived from an EMBL/GenBank/DDBJ whole genome shotgun (WGS) entry which is preliminary data.</text>
</comment>
<organism evidence="2 3">
    <name type="scientific">Podospora aff. communis PSN243</name>
    <dbReference type="NCBI Taxonomy" id="3040156"/>
    <lineage>
        <taxon>Eukaryota</taxon>
        <taxon>Fungi</taxon>
        <taxon>Dikarya</taxon>
        <taxon>Ascomycota</taxon>
        <taxon>Pezizomycotina</taxon>
        <taxon>Sordariomycetes</taxon>
        <taxon>Sordariomycetidae</taxon>
        <taxon>Sordariales</taxon>
        <taxon>Podosporaceae</taxon>
        <taxon>Podospora</taxon>
    </lineage>
</organism>
<feature type="compositionally biased region" description="Basic and acidic residues" evidence="1">
    <location>
        <begin position="272"/>
        <end position="288"/>
    </location>
</feature>
<keyword evidence="3" id="KW-1185">Reference proteome</keyword>
<feature type="compositionally biased region" description="Polar residues" evidence="1">
    <location>
        <begin position="236"/>
        <end position="267"/>
    </location>
</feature>
<gene>
    <name evidence="2" type="ORF">QBC34DRAFT_429692</name>
</gene>
<reference evidence="2" key="2">
    <citation type="submission" date="2023-05" db="EMBL/GenBank/DDBJ databases">
        <authorList>
            <consortium name="Lawrence Berkeley National Laboratory"/>
            <person name="Steindorff A."/>
            <person name="Hensen N."/>
            <person name="Bonometti L."/>
            <person name="Westerberg I."/>
            <person name="Brannstrom I.O."/>
            <person name="Guillou S."/>
            <person name="Cros-Aarteil S."/>
            <person name="Calhoun S."/>
            <person name="Haridas S."/>
            <person name="Kuo A."/>
            <person name="Mondo S."/>
            <person name="Pangilinan J."/>
            <person name="Riley R."/>
            <person name="Labutti K."/>
            <person name="Andreopoulos B."/>
            <person name="Lipzen A."/>
            <person name="Chen C."/>
            <person name="Yanf M."/>
            <person name="Daum C."/>
            <person name="Ng V."/>
            <person name="Clum A."/>
            <person name="Ohm R."/>
            <person name="Martin F."/>
            <person name="Silar P."/>
            <person name="Natvig D."/>
            <person name="Lalanne C."/>
            <person name="Gautier V."/>
            <person name="Ament-Velasquez S.L."/>
            <person name="Kruys A."/>
            <person name="Hutchinson M.I."/>
            <person name="Powell A.J."/>
            <person name="Barry K."/>
            <person name="Miller A.N."/>
            <person name="Grigoriev I.V."/>
            <person name="Debuchy R."/>
            <person name="Gladieux P."/>
            <person name="Thoren M.H."/>
            <person name="Johannesson H."/>
        </authorList>
    </citation>
    <scope>NUCLEOTIDE SEQUENCE</scope>
    <source>
        <strain evidence="2">PSN243</strain>
    </source>
</reference>
<dbReference type="EMBL" id="MU865974">
    <property type="protein sequence ID" value="KAK4444640.1"/>
    <property type="molecule type" value="Genomic_DNA"/>
</dbReference>
<feature type="region of interest" description="Disordered" evidence="1">
    <location>
        <begin position="138"/>
        <end position="177"/>
    </location>
</feature>
<evidence type="ECO:0000313" key="3">
    <source>
        <dbReference type="Proteomes" id="UP001321760"/>
    </source>
</evidence>
<accession>A0AAV9G8F8</accession>
<dbReference type="Proteomes" id="UP001321760">
    <property type="component" value="Unassembled WGS sequence"/>
</dbReference>
<reference evidence="2" key="1">
    <citation type="journal article" date="2023" name="Mol. Phylogenet. Evol.">
        <title>Genome-scale phylogeny and comparative genomics of the fungal order Sordariales.</title>
        <authorList>
            <person name="Hensen N."/>
            <person name="Bonometti L."/>
            <person name="Westerberg I."/>
            <person name="Brannstrom I.O."/>
            <person name="Guillou S."/>
            <person name="Cros-Aarteil S."/>
            <person name="Calhoun S."/>
            <person name="Haridas S."/>
            <person name="Kuo A."/>
            <person name="Mondo S."/>
            <person name="Pangilinan J."/>
            <person name="Riley R."/>
            <person name="LaButti K."/>
            <person name="Andreopoulos B."/>
            <person name="Lipzen A."/>
            <person name="Chen C."/>
            <person name="Yan M."/>
            <person name="Daum C."/>
            <person name="Ng V."/>
            <person name="Clum A."/>
            <person name="Steindorff A."/>
            <person name="Ohm R.A."/>
            <person name="Martin F."/>
            <person name="Silar P."/>
            <person name="Natvig D.O."/>
            <person name="Lalanne C."/>
            <person name="Gautier V."/>
            <person name="Ament-Velasquez S.L."/>
            <person name="Kruys A."/>
            <person name="Hutchinson M.I."/>
            <person name="Powell A.J."/>
            <person name="Barry K."/>
            <person name="Miller A.N."/>
            <person name="Grigoriev I.V."/>
            <person name="Debuchy R."/>
            <person name="Gladieux P."/>
            <person name="Hiltunen Thoren M."/>
            <person name="Johannesson H."/>
        </authorList>
    </citation>
    <scope>NUCLEOTIDE SEQUENCE</scope>
    <source>
        <strain evidence="2">PSN243</strain>
    </source>
</reference>
<proteinExistence type="predicted"/>
<protein>
    <submittedName>
        <fullName evidence="2">Uncharacterized protein</fullName>
    </submittedName>
</protein>